<organism evidence="1 2">
    <name type="scientific">Carboxylicivirga marina</name>
    <dbReference type="NCBI Taxonomy" id="2800988"/>
    <lineage>
        <taxon>Bacteria</taxon>
        <taxon>Pseudomonadati</taxon>
        <taxon>Bacteroidota</taxon>
        <taxon>Bacteroidia</taxon>
        <taxon>Marinilabiliales</taxon>
        <taxon>Marinilabiliaceae</taxon>
        <taxon>Carboxylicivirga</taxon>
    </lineage>
</organism>
<name>A0ABS1HNP3_9BACT</name>
<proteinExistence type="predicted"/>
<dbReference type="InterPro" id="IPR005358">
    <property type="entry name" value="Puta_zinc/iron-chelating_dom"/>
</dbReference>
<gene>
    <name evidence="1" type="ORF">JIV24_18315</name>
</gene>
<dbReference type="Pfam" id="PF03692">
    <property type="entry name" value="CxxCxxCC"/>
    <property type="match status" value="1"/>
</dbReference>
<protein>
    <submittedName>
        <fullName evidence="1">YkgJ family cysteine cluster protein</fullName>
    </submittedName>
</protein>
<dbReference type="Proteomes" id="UP000605676">
    <property type="component" value="Unassembled WGS sequence"/>
</dbReference>
<evidence type="ECO:0000313" key="1">
    <source>
        <dbReference type="EMBL" id="MBK3519309.1"/>
    </source>
</evidence>
<sequence length="233" mass="26787">MNKSELSETDKAFFQDGLRLAETATTSGIEDKKLWQATRQEQDAMEGLIDALSQEAKRHNVTIDCKKGCSWCCHQPIFGVAHEFHYLWQFIKLNMSTEEQKEVLQSAFDNYQKRGRLSQEELERSKLPCPLLKNGACSAYPARPMACRIYLSMSEKSCQNYHDNPEDEKNYPSLLEFPLRAGQMMNEGFSEGLKNVSLTNNEYLMEEGLLIAHNNGEETDNIEIINHPLYKKH</sequence>
<keyword evidence="2" id="KW-1185">Reference proteome</keyword>
<reference evidence="1 2" key="1">
    <citation type="submission" date="2021-01" db="EMBL/GenBank/DDBJ databases">
        <title>Carboxyliciviraga sp.nov., isolated from coastal sediments.</title>
        <authorList>
            <person name="Lu D."/>
            <person name="Zhang T."/>
        </authorList>
    </citation>
    <scope>NUCLEOTIDE SEQUENCE [LARGE SCALE GENOMIC DNA]</scope>
    <source>
        <strain evidence="1 2">N1Y132</strain>
    </source>
</reference>
<accession>A0ABS1HNP3</accession>
<comment type="caution">
    <text evidence="1">The sequence shown here is derived from an EMBL/GenBank/DDBJ whole genome shotgun (WGS) entry which is preliminary data.</text>
</comment>
<evidence type="ECO:0000313" key="2">
    <source>
        <dbReference type="Proteomes" id="UP000605676"/>
    </source>
</evidence>
<dbReference type="EMBL" id="JAENRR010000061">
    <property type="protein sequence ID" value="MBK3519309.1"/>
    <property type="molecule type" value="Genomic_DNA"/>
</dbReference>
<dbReference type="RefSeq" id="WP_200466529.1">
    <property type="nucleotide sequence ID" value="NZ_JAENRR010000061.1"/>
</dbReference>